<evidence type="ECO:0000256" key="1">
    <source>
        <dbReference type="SAM" id="MobiDB-lite"/>
    </source>
</evidence>
<name>A0A4Z1PBL4_9PEZI</name>
<feature type="compositionally biased region" description="Acidic residues" evidence="1">
    <location>
        <begin position="900"/>
        <end position="910"/>
    </location>
</feature>
<accession>A0A4Z1PBL4</accession>
<dbReference type="AlphaFoldDB" id="A0A4Z1PBL4"/>
<dbReference type="Proteomes" id="UP000298493">
    <property type="component" value="Unassembled WGS sequence"/>
</dbReference>
<feature type="compositionally biased region" description="Low complexity" evidence="1">
    <location>
        <begin position="874"/>
        <end position="887"/>
    </location>
</feature>
<dbReference type="EMBL" id="SNSC02000005">
    <property type="protein sequence ID" value="TID24499.1"/>
    <property type="molecule type" value="Genomic_DNA"/>
</dbReference>
<feature type="region of interest" description="Disordered" evidence="1">
    <location>
        <begin position="761"/>
        <end position="781"/>
    </location>
</feature>
<reference evidence="2 3" key="1">
    <citation type="submission" date="2019-04" db="EMBL/GenBank/DDBJ databases">
        <title>High contiguity whole genome sequence and gene annotation resource for two Venturia nashicola isolates.</title>
        <authorList>
            <person name="Prokchorchik M."/>
            <person name="Won K."/>
            <person name="Lee Y."/>
            <person name="Choi E.D."/>
            <person name="Segonzac C."/>
            <person name="Sohn K.H."/>
        </authorList>
    </citation>
    <scope>NUCLEOTIDE SEQUENCE [LARGE SCALE GENOMIC DNA]</scope>
    <source>
        <strain evidence="2 3">PRI2</strain>
    </source>
</reference>
<evidence type="ECO:0000313" key="2">
    <source>
        <dbReference type="EMBL" id="TID24499.1"/>
    </source>
</evidence>
<gene>
    <name evidence="2" type="ORF">E6O75_ATG02864</name>
</gene>
<proteinExistence type="predicted"/>
<evidence type="ECO:0000313" key="3">
    <source>
        <dbReference type="Proteomes" id="UP000298493"/>
    </source>
</evidence>
<sequence length="910" mass="100876">MAPQNSKQWTVARCNRLMRPLVTRLQKLRLLKDLKNNKRIPVIPSKVSRKPAVSDLSSDEDEEPASKHNDPDWLSGPKKKKKKATKAYASRTTNARDPSAEIGVRTPAKKAQNLRPGELSIPTPYLARNTSYTSDGNAASSSTTNNATSTVPSRVDSGAEVVERPKKMKMFMADGEDEQAVTSNVMKLYADILHATNLSPDMKEQETSSPVRGARSLWAMCCSKFGAAIAEVEADPDPEEDGLLDMGTVYYGMAEDLELPVRAGGQLHLRLIVRAHATSIMAVAVQEGLIEAKVLRKYLNHLVQPIEDSGHAPSPQEAEALVSVSHALVSPWSDEFRCSKTHYNHFFMAITNSVMALTPMLSKSRRFGFLCRQFTRVLSHRDFPVEWIAAKRLTPLWKDILRTILSSKSVNDVQDAFELLRQTSSHALGLEATTPNREHVLSEYSADFVLKAESCPRCPRPGLQVASFLANYSAAQQGTVNQPKWTNFQLADALSNTLSSMSTMFSSFSIAYHNEPDMLSDVNAQFMLFGLNFLAIDILQHHATRVPATTASRIPKTKARRTIAVLIATVLPQIAGCRPPSGLAFAPVNDVARLMKKLDSETRTNASDSNTVLDCLPELVCSISRGVSELSKADTFDTLRTIVRFLASPHIDGQKLSQSTLLFLKQLAFSSAHYFAELSEDPSHYSLIADIEKQVGHIEHFDMSKTPFQSSKKPRSETRGFKWEEGICEWVLASPKHNPPPPKPIETPKKVGKYTNMYEFTSTPAPSEDEEDLPSTPATEVEDDSIKYLCNLIEDNTPPLKWSDFMAMDNPVLKNKLTLEPEQESERVQSIDVDQMKVPLLGISFPRLKRSLPSNSESSDDELSFQPKSRKRPSSSILHSSSSGPSKSKGRGTIPRNAEFDDSEDELSFA</sequence>
<feature type="compositionally biased region" description="Low complexity" evidence="1">
    <location>
        <begin position="137"/>
        <end position="150"/>
    </location>
</feature>
<comment type="caution">
    <text evidence="2">The sequence shown here is derived from an EMBL/GenBank/DDBJ whole genome shotgun (WGS) entry which is preliminary data.</text>
</comment>
<organism evidence="2 3">
    <name type="scientific">Venturia nashicola</name>
    <dbReference type="NCBI Taxonomy" id="86259"/>
    <lineage>
        <taxon>Eukaryota</taxon>
        <taxon>Fungi</taxon>
        <taxon>Dikarya</taxon>
        <taxon>Ascomycota</taxon>
        <taxon>Pezizomycotina</taxon>
        <taxon>Dothideomycetes</taxon>
        <taxon>Pleosporomycetidae</taxon>
        <taxon>Venturiales</taxon>
        <taxon>Venturiaceae</taxon>
        <taxon>Venturia</taxon>
    </lineage>
</organism>
<protein>
    <submittedName>
        <fullName evidence="2">Uncharacterized protein</fullName>
    </submittedName>
</protein>
<feature type="region of interest" description="Disordered" evidence="1">
    <location>
        <begin position="849"/>
        <end position="910"/>
    </location>
</feature>
<feature type="region of interest" description="Disordered" evidence="1">
    <location>
        <begin position="45"/>
        <end position="159"/>
    </location>
</feature>
<keyword evidence="3" id="KW-1185">Reference proteome</keyword>